<organism evidence="2 3">
    <name type="scientific">Scophthalmus maximus</name>
    <name type="common">Turbot</name>
    <name type="synonym">Psetta maxima</name>
    <dbReference type="NCBI Taxonomy" id="52904"/>
    <lineage>
        <taxon>Eukaryota</taxon>
        <taxon>Metazoa</taxon>
        <taxon>Chordata</taxon>
        <taxon>Craniata</taxon>
        <taxon>Vertebrata</taxon>
        <taxon>Euteleostomi</taxon>
        <taxon>Actinopterygii</taxon>
        <taxon>Neopterygii</taxon>
        <taxon>Teleostei</taxon>
        <taxon>Neoteleostei</taxon>
        <taxon>Acanthomorphata</taxon>
        <taxon>Carangaria</taxon>
        <taxon>Pleuronectiformes</taxon>
        <taxon>Pleuronectoidei</taxon>
        <taxon>Scophthalmidae</taxon>
        <taxon>Scophthalmus</taxon>
    </lineage>
</organism>
<name>A0A6A4SJL0_SCOMX</name>
<dbReference type="Proteomes" id="UP000438429">
    <property type="component" value="Unassembled WGS sequence"/>
</dbReference>
<evidence type="ECO:0000313" key="3">
    <source>
        <dbReference type="Proteomes" id="UP000438429"/>
    </source>
</evidence>
<reference evidence="2 3" key="1">
    <citation type="submission" date="2019-06" db="EMBL/GenBank/DDBJ databases">
        <title>Draft genomes of female and male turbot (Scophthalmus maximus).</title>
        <authorList>
            <person name="Xu H."/>
            <person name="Xu X.-W."/>
            <person name="Shao C."/>
            <person name="Chen S."/>
        </authorList>
    </citation>
    <scope>NUCLEOTIDE SEQUENCE [LARGE SCALE GENOMIC DNA]</scope>
    <source>
        <strain evidence="2">Ysfricsl-2016a</strain>
        <tissue evidence="2">Blood</tissue>
    </source>
</reference>
<proteinExistence type="predicted"/>
<dbReference type="AlphaFoldDB" id="A0A6A4SJL0"/>
<comment type="caution">
    <text evidence="2">The sequence shown here is derived from an EMBL/GenBank/DDBJ whole genome shotgun (WGS) entry which is preliminary data.</text>
</comment>
<evidence type="ECO:0000256" key="1">
    <source>
        <dbReference type="SAM" id="MobiDB-lite"/>
    </source>
</evidence>
<sequence length="187" mass="20793">MLREQVHRRYRTPGGPRSGLSAIEMRHPAVPVPSEERVYETCSPGITVFPGGEFRPGSAVMFAMMFIARGSARSPDWKVGIPELHGNHGSSSDSMDQRKLEAAIATRTPADKKELEHMEDCLCLNVTVEEWQEEPTADSSCHHTLGFVTATRVTLANKSVEYELRIMSLWQRTCCVNNDGAYGGRRA</sequence>
<evidence type="ECO:0000313" key="2">
    <source>
        <dbReference type="EMBL" id="KAF0032328.1"/>
    </source>
</evidence>
<feature type="region of interest" description="Disordered" evidence="1">
    <location>
        <begin position="1"/>
        <end position="21"/>
    </location>
</feature>
<protein>
    <submittedName>
        <fullName evidence="2">Uncharacterized protein</fullName>
    </submittedName>
</protein>
<gene>
    <name evidence="2" type="ORF">F2P81_014618</name>
</gene>
<accession>A0A6A4SJL0</accession>
<dbReference type="EMBL" id="VEVO01000013">
    <property type="protein sequence ID" value="KAF0032328.1"/>
    <property type="molecule type" value="Genomic_DNA"/>
</dbReference>